<dbReference type="Proteomes" id="UP000664332">
    <property type="component" value="Unassembled WGS sequence"/>
</dbReference>
<proteinExistence type="predicted"/>
<organism evidence="2 3">
    <name type="scientific">Corynebacterium mendelii</name>
    <dbReference type="NCBI Taxonomy" id="2765362"/>
    <lineage>
        <taxon>Bacteria</taxon>
        <taxon>Bacillati</taxon>
        <taxon>Actinomycetota</taxon>
        <taxon>Actinomycetes</taxon>
        <taxon>Mycobacteriales</taxon>
        <taxon>Corynebacteriaceae</taxon>
        <taxon>Corynebacterium</taxon>
    </lineage>
</organism>
<sequence>MNYDSMMPRDPFADDPNDPASFLEPDEDVAPLSDEEKARVAEDLELVAEFRRALEPRGILGICFVCEDCSEPHYYDWDIMTSNMKATIADQLAPAHEPSAHPDVDAYVPWDYCLGYLDGLEAH</sequence>
<dbReference type="InterPro" id="IPR035165">
    <property type="entry name" value="DUF5319"/>
</dbReference>
<gene>
    <name evidence="2" type="ORF">JZY06_05415</name>
</gene>
<evidence type="ECO:0000313" key="2">
    <source>
        <dbReference type="EMBL" id="MBN9644058.1"/>
    </source>
</evidence>
<evidence type="ECO:0000256" key="1">
    <source>
        <dbReference type="SAM" id="MobiDB-lite"/>
    </source>
</evidence>
<dbReference type="AlphaFoldDB" id="A0A939E1F8"/>
<protein>
    <submittedName>
        <fullName evidence="2">DUF5319 domain-containing protein</fullName>
    </submittedName>
</protein>
<feature type="region of interest" description="Disordered" evidence="1">
    <location>
        <begin position="1"/>
        <end position="33"/>
    </location>
</feature>
<comment type="caution">
    <text evidence="2">The sequence shown here is derived from an EMBL/GenBank/DDBJ whole genome shotgun (WGS) entry which is preliminary data.</text>
</comment>
<dbReference type="EMBL" id="JAFLEQ010000008">
    <property type="protein sequence ID" value="MBN9644058.1"/>
    <property type="molecule type" value="Genomic_DNA"/>
</dbReference>
<dbReference type="RefSeq" id="WP_207118949.1">
    <property type="nucleotide sequence ID" value="NZ_JAFLEQ010000008.1"/>
</dbReference>
<name>A0A939E1F8_9CORY</name>
<accession>A0A939E1F8</accession>
<reference evidence="2" key="1">
    <citation type="submission" date="2021-03" db="EMBL/GenBank/DDBJ databases">
        <authorList>
            <person name="Sun Q."/>
        </authorList>
    </citation>
    <scope>NUCLEOTIDE SEQUENCE</scope>
    <source>
        <strain evidence="2">CCM 8862</strain>
    </source>
</reference>
<dbReference type="Pfam" id="PF17252">
    <property type="entry name" value="DUF5319"/>
    <property type="match status" value="1"/>
</dbReference>
<evidence type="ECO:0000313" key="3">
    <source>
        <dbReference type="Proteomes" id="UP000664332"/>
    </source>
</evidence>
<keyword evidence="3" id="KW-1185">Reference proteome</keyword>